<accession>A0A1E7Z7C8</accession>
<dbReference type="InterPro" id="IPR036291">
    <property type="entry name" value="NAD(P)-bd_dom_sf"/>
</dbReference>
<evidence type="ECO:0000256" key="1">
    <source>
        <dbReference type="ARBA" id="ARBA00006484"/>
    </source>
</evidence>
<gene>
    <name evidence="4" type="ORF">BFC18_18405</name>
</gene>
<dbReference type="Proteomes" id="UP000175691">
    <property type="component" value="Unassembled WGS sequence"/>
</dbReference>
<reference evidence="4 5" key="1">
    <citation type="submission" date="2016-08" db="EMBL/GenBank/DDBJ databases">
        <authorList>
            <person name="Seilhamer J.J."/>
        </authorList>
    </citation>
    <scope>NUCLEOTIDE SEQUENCE [LARGE SCALE GENOMIC DNA]</scope>
    <source>
        <strain evidence="4 5">KCTC 42603</strain>
    </source>
</reference>
<dbReference type="PROSITE" id="PS00061">
    <property type="entry name" value="ADH_SHORT"/>
    <property type="match status" value="1"/>
</dbReference>
<dbReference type="InterPro" id="IPR002347">
    <property type="entry name" value="SDR_fam"/>
</dbReference>
<sequence>MSELSKKVTIITGASSGIGKSIAKSVAAKGGTVILAARSEDKLKDLVDKIIAEGGNADFFVTDVTDLDNTKSLVAYTLEKYGRIDHFINNAGLMLFSNWEDVVVDDWQKMININLMGYLNGIASVLPYFVETKCGLILNTSSVAGIHVGKSSGVYSATKFFIRGITESLRKEVGVKYGIRTSMISPGVIDTGWTEKVNDEAGKKVAMEVNDVGIDPKYIGDAVAYALAQPDEVNIFDLVVHPTLQDW</sequence>
<dbReference type="FunFam" id="3.40.50.720:FF:000047">
    <property type="entry name" value="NADP-dependent L-serine/L-allo-threonine dehydrogenase"/>
    <property type="match status" value="1"/>
</dbReference>
<evidence type="ECO:0000256" key="3">
    <source>
        <dbReference type="RuleBase" id="RU000363"/>
    </source>
</evidence>
<name>A0A1E7Z7C8_9ALTE</name>
<dbReference type="InterPro" id="IPR020904">
    <property type="entry name" value="Sc_DH/Rdtase_CS"/>
</dbReference>
<evidence type="ECO:0000256" key="2">
    <source>
        <dbReference type="ARBA" id="ARBA00023002"/>
    </source>
</evidence>
<dbReference type="SUPFAM" id="SSF51735">
    <property type="entry name" value="NAD(P)-binding Rossmann-fold domains"/>
    <property type="match status" value="1"/>
</dbReference>
<dbReference type="AlphaFoldDB" id="A0A1E7Z7C8"/>
<dbReference type="GO" id="GO:0016020">
    <property type="term" value="C:membrane"/>
    <property type="evidence" value="ECO:0007669"/>
    <property type="project" value="TreeGrafter"/>
</dbReference>
<comment type="caution">
    <text evidence="4">The sequence shown here is derived from an EMBL/GenBank/DDBJ whole genome shotgun (WGS) entry which is preliminary data.</text>
</comment>
<evidence type="ECO:0000313" key="4">
    <source>
        <dbReference type="EMBL" id="OFC69387.1"/>
    </source>
</evidence>
<dbReference type="Pfam" id="PF00106">
    <property type="entry name" value="adh_short"/>
    <property type="match status" value="1"/>
</dbReference>
<dbReference type="PANTHER" id="PTHR44196">
    <property type="entry name" value="DEHYDROGENASE/REDUCTASE SDR FAMILY MEMBER 7B"/>
    <property type="match status" value="1"/>
</dbReference>
<dbReference type="PRINTS" id="PR00080">
    <property type="entry name" value="SDRFAMILY"/>
</dbReference>
<dbReference type="PRINTS" id="PR00081">
    <property type="entry name" value="GDHRDH"/>
</dbReference>
<dbReference type="GO" id="GO:0016616">
    <property type="term" value="F:oxidoreductase activity, acting on the CH-OH group of donors, NAD or NADP as acceptor"/>
    <property type="evidence" value="ECO:0007669"/>
    <property type="project" value="UniProtKB-ARBA"/>
</dbReference>
<dbReference type="EMBL" id="MDHN01000040">
    <property type="protein sequence ID" value="OFC69387.1"/>
    <property type="molecule type" value="Genomic_DNA"/>
</dbReference>
<dbReference type="OrthoDB" id="9810734at2"/>
<dbReference type="STRING" id="1656094.BFC18_18405"/>
<evidence type="ECO:0000313" key="5">
    <source>
        <dbReference type="Proteomes" id="UP000175691"/>
    </source>
</evidence>
<organism evidence="4 5">
    <name type="scientific">Alteromonas confluentis</name>
    <dbReference type="NCBI Taxonomy" id="1656094"/>
    <lineage>
        <taxon>Bacteria</taxon>
        <taxon>Pseudomonadati</taxon>
        <taxon>Pseudomonadota</taxon>
        <taxon>Gammaproteobacteria</taxon>
        <taxon>Alteromonadales</taxon>
        <taxon>Alteromonadaceae</taxon>
        <taxon>Alteromonas/Salinimonas group</taxon>
        <taxon>Alteromonas</taxon>
    </lineage>
</organism>
<dbReference type="PANTHER" id="PTHR44196:SF1">
    <property type="entry name" value="DEHYDROGENASE_REDUCTASE SDR FAMILY MEMBER 7B"/>
    <property type="match status" value="1"/>
</dbReference>
<proteinExistence type="inferred from homology"/>
<keyword evidence="5" id="KW-1185">Reference proteome</keyword>
<protein>
    <submittedName>
        <fullName evidence="4">Short-chain dehydrogenase</fullName>
    </submittedName>
</protein>
<comment type="similarity">
    <text evidence="1 3">Belongs to the short-chain dehydrogenases/reductases (SDR) family.</text>
</comment>
<dbReference type="RefSeq" id="WP_070126833.1">
    <property type="nucleotide sequence ID" value="NZ_MDHN01000040.1"/>
</dbReference>
<dbReference type="Gene3D" id="3.40.50.720">
    <property type="entry name" value="NAD(P)-binding Rossmann-like Domain"/>
    <property type="match status" value="1"/>
</dbReference>
<keyword evidence="2" id="KW-0560">Oxidoreductase</keyword>